<evidence type="ECO:0000259" key="1">
    <source>
        <dbReference type="Pfam" id="PF00534"/>
    </source>
</evidence>
<reference evidence="3" key="1">
    <citation type="submission" date="2020-05" db="EMBL/GenBank/DDBJ databases">
        <authorList>
            <person name="Chiriac C."/>
            <person name="Salcher M."/>
            <person name="Ghai R."/>
            <person name="Kavagutti S V."/>
        </authorList>
    </citation>
    <scope>NUCLEOTIDE SEQUENCE</scope>
</reference>
<accession>A0A6J6FL72</accession>
<dbReference type="GO" id="GO:0016757">
    <property type="term" value="F:glycosyltransferase activity"/>
    <property type="evidence" value="ECO:0007669"/>
    <property type="project" value="InterPro"/>
</dbReference>
<evidence type="ECO:0000313" key="3">
    <source>
        <dbReference type="EMBL" id="CAB4589317.1"/>
    </source>
</evidence>
<dbReference type="Gene3D" id="3.40.50.2000">
    <property type="entry name" value="Glycogen Phosphorylase B"/>
    <property type="match status" value="2"/>
</dbReference>
<feature type="domain" description="Glycosyltransferase subfamily 4-like N-terminal" evidence="2">
    <location>
        <begin position="20"/>
        <end position="174"/>
    </location>
</feature>
<name>A0A6J6FL72_9ZZZZ</name>
<dbReference type="PANTHER" id="PTHR45947:SF3">
    <property type="entry name" value="SULFOQUINOVOSYL TRANSFERASE SQD2"/>
    <property type="match status" value="1"/>
</dbReference>
<dbReference type="InterPro" id="IPR028098">
    <property type="entry name" value="Glyco_trans_4-like_N"/>
</dbReference>
<protein>
    <submittedName>
        <fullName evidence="3">Unannotated protein</fullName>
    </submittedName>
</protein>
<organism evidence="3">
    <name type="scientific">freshwater metagenome</name>
    <dbReference type="NCBI Taxonomy" id="449393"/>
    <lineage>
        <taxon>unclassified sequences</taxon>
        <taxon>metagenomes</taxon>
        <taxon>ecological metagenomes</taxon>
    </lineage>
</organism>
<evidence type="ECO:0000259" key="2">
    <source>
        <dbReference type="Pfam" id="PF13439"/>
    </source>
</evidence>
<dbReference type="Pfam" id="PF00534">
    <property type="entry name" value="Glycos_transf_1"/>
    <property type="match status" value="1"/>
</dbReference>
<dbReference type="SUPFAM" id="SSF53756">
    <property type="entry name" value="UDP-Glycosyltransferase/glycogen phosphorylase"/>
    <property type="match status" value="1"/>
</dbReference>
<dbReference type="InterPro" id="IPR001296">
    <property type="entry name" value="Glyco_trans_1"/>
</dbReference>
<dbReference type="InterPro" id="IPR050194">
    <property type="entry name" value="Glycosyltransferase_grp1"/>
</dbReference>
<gene>
    <name evidence="3" type="ORF">UFOPK1775_00543</name>
</gene>
<dbReference type="AlphaFoldDB" id="A0A6J6FL72"/>
<dbReference type="Pfam" id="PF13439">
    <property type="entry name" value="Glyco_transf_4"/>
    <property type="match status" value="1"/>
</dbReference>
<dbReference type="PANTHER" id="PTHR45947">
    <property type="entry name" value="SULFOQUINOVOSYL TRANSFERASE SQD2"/>
    <property type="match status" value="1"/>
</dbReference>
<dbReference type="EMBL" id="CAEZUB010000045">
    <property type="protein sequence ID" value="CAB4589317.1"/>
    <property type="molecule type" value="Genomic_DNA"/>
</dbReference>
<sequence length="379" mass="41749">MSNKGRPTRVMHIVTRMNTGGVAVLLANLIRNFDPKEINAKLVIGNCDGTEEDYLEKIATDIPFIKIPSLQRAISPAKDFLALFALISQIRDFKPDVIHTHTSKAGLLGRIAALIAAPSAKRVHTFHGHLLEGYFSKFKTSLLVKSELILAKKTHRLIAMGNQVKNDLIKVGIGKEGQYSVFFPGLTRAKLIPKLQARTQLNLDLDSIYCLFVGRLTQIKRPDRLLDAVSVLRDRNVDIKFIVAGDGELKDSVSTRISSENLPVTLLGWQKDTSAAFSAADILVLCSDNEAVSLVLIEGSQYSLPLVSTNVGSVSDVVIDHSTGYLTESNPTDLANAIEKLVRDAQLRKLMGEAGKARADQYFSLDRMIKDHSDLYRSL</sequence>
<feature type="domain" description="Glycosyl transferase family 1" evidence="1">
    <location>
        <begin position="197"/>
        <end position="357"/>
    </location>
</feature>
<proteinExistence type="predicted"/>